<dbReference type="STRING" id="88036.D8R6Y6"/>
<dbReference type="HOGENOM" id="CLU_016866_0_0_1"/>
<feature type="transmembrane region" description="Helical" evidence="1">
    <location>
        <begin position="384"/>
        <end position="408"/>
    </location>
</feature>
<dbReference type="EMBL" id="GL377573">
    <property type="protein sequence ID" value="EFJ31797.1"/>
    <property type="molecule type" value="Genomic_DNA"/>
</dbReference>
<dbReference type="PANTHER" id="PTHR47555:SF2">
    <property type="entry name" value="N-ACETYLGLUCOSAMINYL TRANSFERASE COMPONENT FAMILY PROTEIN _ GPI1 FAMILY PROTEIN"/>
    <property type="match status" value="1"/>
</dbReference>
<gene>
    <name evidence="2" type="ORF">SELMODRAFT_408024</name>
</gene>
<dbReference type="GO" id="GO:0006506">
    <property type="term" value="P:GPI anchor biosynthetic process"/>
    <property type="evidence" value="ECO:0007669"/>
    <property type="project" value="InterPro"/>
</dbReference>
<evidence type="ECO:0000313" key="3">
    <source>
        <dbReference type="Proteomes" id="UP000001514"/>
    </source>
</evidence>
<dbReference type="Pfam" id="PF05024">
    <property type="entry name" value="Gpi1"/>
    <property type="match status" value="1"/>
</dbReference>
<reference evidence="2 3" key="1">
    <citation type="journal article" date="2011" name="Science">
        <title>The Selaginella genome identifies genetic changes associated with the evolution of vascular plants.</title>
        <authorList>
            <person name="Banks J.A."/>
            <person name="Nishiyama T."/>
            <person name="Hasebe M."/>
            <person name="Bowman J.L."/>
            <person name="Gribskov M."/>
            <person name="dePamphilis C."/>
            <person name="Albert V.A."/>
            <person name="Aono N."/>
            <person name="Aoyama T."/>
            <person name="Ambrose B.A."/>
            <person name="Ashton N.W."/>
            <person name="Axtell M.J."/>
            <person name="Barker E."/>
            <person name="Barker M.S."/>
            <person name="Bennetzen J.L."/>
            <person name="Bonawitz N.D."/>
            <person name="Chapple C."/>
            <person name="Cheng C."/>
            <person name="Correa L.G."/>
            <person name="Dacre M."/>
            <person name="DeBarry J."/>
            <person name="Dreyer I."/>
            <person name="Elias M."/>
            <person name="Engstrom E.M."/>
            <person name="Estelle M."/>
            <person name="Feng L."/>
            <person name="Finet C."/>
            <person name="Floyd S.K."/>
            <person name="Frommer W.B."/>
            <person name="Fujita T."/>
            <person name="Gramzow L."/>
            <person name="Gutensohn M."/>
            <person name="Harholt J."/>
            <person name="Hattori M."/>
            <person name="Heyl A."/>
            <person name="Hirai T."/>
            <person name="Hiwatashi Y."/>
            <person name="Ishikawa M."/>
            <person name="Iwata M."/>
            <person name="Karol K.G."/>
            <person name="Koehler B."/>
            <person name="Kolukisaoglu U."/>
            <person name="Kubo M."/>
            <person name="Kurata T."/>
            <person name="Lalonde S."/>
            <person name="Li K."/>
            <person name="Li Y."/>
            <person name="Litt A."/>
            <person name="Lyons E."/>
            <person name="Manning G."/>
            <person name="Maruyama T."/>
            <person name="Michael T.P."/>
            <person name="Mikami K."/>
            <person name="Miyazaki S."/>
            <person name="Morinaga S."/>
            <person name="Murata T."/>
            <person name="Mueller-Roeber B."/>
            <person name="Nelson D.R."/>
            <person name="Obara M."/>
            <person name="Oguri Y."/>
            <person name="Olmstead R.G."/>
            <person name="Onodera N."/>
            <person name="Petersen B.L."/>
            <person name="Pils B."/>
            <person name="Prigge M."/>
            <person name="Rensing S.A."/>
            <person name="Riano-Pachon D.M."/>
            <person name="Roberts A.W."/>
            <person name="Sato Y."/>
            <person name="Scheller H.V."/>
            <person name="Schulz B."/>
            <person name="Schulz C."/>
            <person name="Shakirov E.V."/>
            <person name="Shibagaki N."/>
            <person name="Shinohara N."/>
            <person name="Shippen D.E."/>
            <person name="Soerensen I."/>
            <person name="Sotooka R."/>
            <person name="Sugimoto N."/>
            <person name="Sugita M."/>
            <person name="Sumikawa N."/>
            <person name="Tanurdzic M."/>
            <person name="Theissen G."/>
            <person name="Ulvskov P."/>
            <person name="Wakazuki S."/>
            <person name="Weng J.K."/>
            <person name="Willats W.W."/>
            <person name="Wipf D."/>
            <person name="Wolf P.G."/>
            <person name="Yang L."/>
            <person name="Zimmer A.D."/>
            <person name="Zhu Q."/>
            <person name="Mitros T."/>
            <person name="Hellsten U."/>
            <person name="Loque D."/>
            <person name="Otillar R."/>
            <person name="Salamov A."/>
            <person name="Schmutz J."/>
            <person name="Shapiro H."/>
            <person name="Lindquist E."/>
            <person name="Lucas S."/>
            <person name="Rokhsar D."/>
            <person name="Grigoriev I.V."/>
        </authorList>
    </citation>
    <scope>NUCLEOTIDE SEQUENCE [LARGE SCALE GENOMIC DNA]</scope>
</reference>
<feature type="transmembrane region" description="Helical" evidence="1">
    <location>
        <begin position="318"/>
        <end position="341"/>
    </location>
</feature>
<feature type="transmembrane region" description="Helical" evidence="1">
    <location>
        <begin position="454"/>
        <end position="473"/>
    </location>
</feature>
<feature type="transmembrane region" description="Helical" evidence="1">
    <location>
        <begin position="205"/>
        <end position="228"/>
    </location>
</feature>
<dbReference type="PANTHER" id="PTHR47555">
    <property type="entry name" value="N-ACETYLGLUCOSAMINYL TRANSFERASE COMPONENT FAMILY PROTEIN / GPI1 FAMILY PROTEIN"/>
    <property type="match status" value="1"/>
</dbReference>
<dbReference type="FunCoup" id="D8R6Y6">
    <property type="interactions" value="568"/>
</dbReference>
<dbReference type="GO" id="GO:0016020">
    <property type="term" value="C:membrane"/>
    <property type="evidence" value="ECO:0007669"/>
    <property type="project" value="InterPro"/>
</dbReference>
<organism evidence="3">
    <name type="scientific">Selaginella moellendorffii</name>
    <name type="common">Spikemoss</name>
    <dbReference type="NCBI Taxonomy" id="88036"/>
    <lineage>
        <taxon>Eukaryota</taxon>
        <taxon>Viridiplantae</taxon>
        <taxon>Streptophyta</taxon>
        <taxon>Embryophyta</taxon>
        <taxon>Tracheophyta</taxon>
        <taxon>Lycopodiopsida</taxon>
        <taxon>Selaginellales</taxon>
        <taxon>Selaginellaceae</taxon>
        <taxon>Selaginella</taxon>
    </lineage>
</organism>
<keyword evidence="1" id="KW-1133">Transmembrane helix</keyword>
<dbReference type="KEGG" id="smo:SELMODRAFT_408024"/>
<accession>D8R6Y6</accession>
<dbReference type="InParanoid" id="D8R6Y6"/>
<keyword evidence="3" id="KW-1185">Reference proteome</keyword>
<evidence type="ECO:0000256" key="1">
    <source>
        <dbReference type="SAM" id="Phobius"/>
    </source>
</evidence>
<feature type="transmembrane region" description="Helical" evidence="1">
    <location>
        <begin position="414"/>
        <end position="434"/>
    </location>
</feature>
<keyword evidence="1" id="KW-0472">Membrane</keyword>
<dbReference type="Proteomes" id="UP000001514">
    <property type="component" value="Unassembled WGS sequence"/>
</dbReference>
<dbReference type="Gramene" id="EFJ31797">
    <property type="protein sequence ID" value="EFJ31797"/>
    <property type="gene ID" value="SELMODRAFT_408024"/>
</dbReference>
<sequence>MELCRIWWPPRLRQGGPLALLGWINLHRRCADLVVAAAAPAFDLEGFFTRRSLRALEECCGDVCVLGLCIANELEPRELAMPESRSKLWITCSCAAARDGFSTPTHCSITLEGKPCSPKVHFVLYNPPLFRSHHFSLQQWDFFPSCFRLQSFEPGNIDKKPYWILELEQQNRGPDIAMVTRQLNCASFLDAATDKVAHSTFRDTFSIVLTGVAAILSSLYFAASRVWFLASNWLLSMPLVSCALRSSSTFQSIQNRFQELSMWPSVFFWCTDGPQHPNAAVFHRLDLLRHSLWFKIAVDLVLGTVLGVLVLMFQNAIAVFVVTLSCFLTNDVLRTGCIWLMGVPAGFKLNNELAEVMGTAALNVTQAFLTFLELFPASVRLLQCLGAVSILLGASVSTSVMVDAVFMATAHITMLQRVTAFIYGNQLKVLAALWRMFRGRKFNPLRNRIDSYEYSVEELVVASLMFTPLLLLLPTTSVFYTFFTILHASLTVPRFLLQIAVELIKTFPYVELWQWIVARKRFPSGLEFHFEVVSNEVAVSRLHSRLATFDEITMPFILGLFSRWDSTVASSTAFNLATGGRAFSSGNDFWK</sequence>
<protein>
    <submittedName>
        <fullName evidence="2">Uncharacterized protein</fullName>
    </submittedName>
</protein>
<dbReference type="InterPro" id="IPR007720">
    <property type="entry name" value="PigQ/GPI1"/>
</dbReference>
<feature type="transmembrane region" description="Helical" evidence="1">
    <location>
        <begin position="292"/>
        <end position="311"/>
    </location>
</feature>
<name>D8R6Y6_SELML</name>
<dbReference type="eggNOG" id="KOG1183">
    <property type="taxonomic scope" value="Eukaryota"/>
</dbReference>
<proteinExistence type="predicted"/>
<evidence type="ECO:0000313" key="2">
    <source>
        <dbReference type="EMBL" id="EFJ31797.1"/>
    </source>
</evidence>
<feature type="transmembrane region" description="Helical" evidence="1">
    <location>
        <begin position="353"/>
        <end position="372"/>
    </location>
</feature>
<dbReference type="AlphaFoldDB" id="D8R6Y6"/>
<keyword evidence="1" id="KW-0812">Transmembrane</keyword>